<dbReference type="AlphaFoldDB" id="A0A916SUA3"/>
<dbReference type="Gene3D" id="3.40.50.2300">
    <property type="match status" value="1"/>
</dbReference>
<dbReference type="Pfam" id="PF00072">
    <property type="entry name" value="Response_reg"/>
    <property type="match status" value="1"/>
</dbReference>
<dbReference type="PANTHER" id="PTHR44591:SF24">
    <property type="entry name" value="PROTEIN-GLUTAMATE METHYLESTERASE_PROTEIN-GLUTAMINE GLUTAMINASE 1"/>
    <property type="match status" value="1"/>
</dbReference>
<feature type="domain" description="Response regulatory" evidence="3">
    <location>
        <begin position="11"/>
        <end position="121"/>
    </location>
</feature>
<dbReference type="InterPro" id="IPR011006">
    <property type="entry name" value="CheY-like_superfamily"/>
</dbReference>
<keyword evidence="5" id="KW-1185">Reference proteome</keyword>
<dbReference type="Proteomes" id="UP000623067">
    <property type="component" value="Unassembled WGS sequence"/>
</dbReference>
<keyword evidence="1 2" id="KW-0597">Phosphoprotein</keyword>
<reference evidence="4" key="2">
    <citation type="submission" date="2020-09" db="EMBL/GenBank/DDBJ databases">
        <authorList>
            <person name="Sun Q."/>
            <person name="Zhou Y."/>
        </authorList>
    </citation>
    <scope>NUCLEOTIDE SEQUENCE</scope>
    <source>
        <strain evidence="4">CGMCC 1.15330</strain>
    </source>
</reference>
<sequence>MTTTNTLDGRIILIVEDEYFIAADLRRALQSRGAEVLGPVSNLRDGLRLCEAEQLDAAILDVNLDGVLSFPIADRLAERAVPWTFLTGYDDWALPDAYRVVPRVAKPFRSDMILSAMERLLHSGDAA</sequence>
<reference evidence="4" key="1">
    <citation type="journal article" date="2014" name="Int. J. Syst. Evol. Microbiol.">
        <title>Complete genome sequence of Corynebacterium casei LMG S-19264T (=DSM 44701T), isolated from a smear-ripened cheese.</title>
        <authorList>
            <consortium name="US DOE Joint Genome Institute (JGI-PGF)"/>
            <person name="Walter F."/>
            <person name="Albersmeier A."/>
            <person name="Kalinowski J."/>
            <person name="Ruckert C."/>
        </authorList>
    </citation>
    <scope>NUCLEOTIDE SEQUENCE</scope>
    <source>
        <strain evidence="4">CGMCC 1.15330</strain>
    </source>
</reference>
<organism evidence="4 5">
    <name type="scientific">Sphingomonas metalli</name>
    <dbReference type="NCBI Taxonomy" id="1779358"/>
    <lineage>
        <taxon>Bacteria</taxon>
        <taxon>Pseudomonadati</taxon>
        <taxon>Pseudomonadota</taxon>
        <taxon>Alphaproteobacteria</taxon>
        <taxon>Sphingomonadales</taxon>
        <taxon>Sphingomonadaceae</taxon>
        <taxon>Sphingomonas</taxon>
    </lineage>
</organism>
<dbReference type="RefSeq" id="WP_188656816.1">
    <property type="nucleotide sequence ID" value="NZ_BMIH01000001.1"/>
</dbReference>
<dbReference type="EMBL" id="BMIH01000001">
    <property type="protein sequence ID" value="GGB16617.1"/>
    <property type="molecule type" value="Genomic_DNA"/>
</dbReference>
<evidence type="ECO:0000256" key="1">
    <source>
        <dbReference type="ARBA" id="ARBA00022553"/>
    </source>
</evidence>
<dbReference type="SMART" id="SM00448">
    <property type="entry name" value="REC"/>
    <property type="match status" value="1"/>
</dbReference>
<name>A0A916SUA3_9SPHN</name>
<dbReference type="PROSITE" id="PS50110">
    <property type="entry name" value="RESPONSE_REGULATORY"/>
    <property type="match status" value="1"/>
</dbReference>
<evidence type="ECO:0000313" key="5">
    <source>
        <dbReference type="Proteomes" id="UP000623067"/>
    </source>
</evidence>
<dbReference type="InterPro" id="IPR050595">
    <property type="entry name" value="Bact_response_regulator"/>
</dbReference>
<dbReference type="InterPro" id="IPR001789">
    <property type="entry name" value="Sig_transdc_resp-reg_receiver"/>
</dbReference>
<dbReference type="GO" id="GO:0000160">
    <property type="term" value="P:phosphorelay signal transduction system"/>
    <property type="evidence" value="ECO:0007669"/>
    <property type="project" value="InterPro"/>
</dbReference>
<evidence type="ECO:0000256" key="2">
    <source>
        <dbReference type="PROSITE-ProRule" id="PRU00169"/>
    </source>
</evidence>
<protein>
    <submittedName>
        <fullName evidence="4">Response regulator</fullName>
    </submittedName>
</protein>
<feature type="modified residue" description="4-aspartylphosphate" evidence="2">
    <location>
        <position position="61"/>
    </location>
</feature>
<comment type="caution">
    <text evidence="4">The sequence shown here is derived from an EMBL/GenBank/DDBJ whole genome shotgun (WGS) entry which is preliminary data.</text>
</comment>
<accession>A0A916SUA3</accession>
<evidence type="ECO:0000259" key="3">
    <source>
        <dbReference type="PROSITE" id="PS50110"/>
    </source>
</evidence>
<gene>
    <name evidence="4" type="ORF">GCM10011380_02630</name>
</gene>
<proteinExistence type="predicted"/>
<evidence type="ECO:0000313" key="4">
    <source>
        <dbReference type="EMBL" id="GGB16617.1"/>
    </source>
</evidence>
<dbReference type="SUPFAM" id="SSF52172">
    <property type="entry name" value="CheY-like"/>
    <property type="match status" value="1"/>
</dbReference>
<dbReference type="PANTHER" id="PTHR44591">
    <property type="entry name" value="STRESS RESPONSE REGULATOR PROTEIN 1"/>
    <property type="match status" value="1"/>
</dbReference>